<dbReference type="EMBL" id="PEWZ01000014">
    <property type="protein sequence ID" value="PIU36321.1"/>
    <property type="molecule type" value="Genomic_DNA"/>
</dbReference>
<protein>
    <submittedName>
        <fullName evidence="1">Uncharacterized protein</fullName>
    </submittedName>
</protein>
<organism evidence="1 2">
    <name type="scientific">Candidatus Shapirobacteria bacterium CG07_land_8_20_14_0_80_39_18</name>
    <dbReference type="NCBI Taxonomy" id="1974882"/>
    <lineage>
        <taxon>Bacteria</taxon>
        <taxon>Candidatus Shapironibacteriota</taxon>
    </lineage>
</organism>
<evidence type="ECO:0000313" key="2">
    <source>
        <dbReference type="Proteomes" id="UP000229502"/>
    </source>
</evidence>
<dbReference type="Proteomes" id="UP000229502">
    <property type="component" value="Unassembled WGS sequence"/>
</dbReference>
<gene>
    <name evidence="1" type="ORF">COT03_00205</name>
</gene>
<reference evidence="2" key="1">
    <citation type="submission" date="2017-09" db="EMBL/GenBank/DDBJ databases">
        <title>Depth-based differentiation of microbial function through sediment-hosted aquifers and enrichment of novel symbionts in the deep terrestrial subsurface.</title>
        <authorList>
            <person name="Probst A.J."/>
            <person name="Ladd B."/>
            <person name="Jarett J.K."/>
            <person name="Geller-Mcgrath D.E."/>
            <person name="Sieber C.M.K."/>
            <person name="Emerson J.B."/>
            <person name="Anantharaman K."/>
            <person name="Thomas B.C."/>
            <person name="Malmstrom R."/>
            <person name="Stieglmeier M."/>
            <person name="Klingl A."/>
            <person name="Woyke T."/>
            <person name="Ryan C.M."/>
            <person name="Banfield J.F."/>
        </authorList>
    </citation>
    <scope>NUCLEOTIDE SEQUENCE [LARGE SCALE GENOMIC DNA]</scope>
</reference>
<accession>A0A2M6YS28</accession>
<dbReference type="AlphaFoldDB" id="A0A2M6YS28"/>
<proteinExistence type="predicted"/>
<sequence length="85" mass="10245">MLEKDSFSGQDSSLVYEKQAELWLERWGINWKQYEKEMELGVEGPNQKLFDLYGEKILAEEWIMEYAIREYEKGRGLTVNEFLRM</sequence>
<name>A0A2M6YS28_9BACT</name>
<comment type="caution">
    <text evidence="1">The sequence shown here is derived from an EMBL/GenBank/DDBJ whole genome shotgun (WGS) entry which is preliminary data.</text>
</comment>
<evidence type="ECO:0000313" key="1">
    <source>
        <dbReference type="EMBL" id="PIU36321.1"/>
    </source>
</evidence>